<dbReference type="Proteomes" id="UP000247498">
    <property type="component" value="Unassembled WGS sequence"/>
</dbReference>
<evidence type="ECO:0000313" key="9">
    <source>
        <dbReference type="Proteomes" id="UP000247498"/>
    </source>
</evidence>
<sequence>MQLAQRQARPSVGGRASRTRVVAVRAAKTAKGPRVAIVGVTGAVGQEFLTVLHERNFPYSSIKLLASARSAGKKQEFEGQTYTIEELTADSFGDVDIALFSAGGSISKTLGPVAAKAGAVVVDNSSAFRMTEGVPLVIPEVNPEAMAHIRLGGGGAIVANPNCSTIIALMAVTPLHRVAKDWRDEHLNDLPEVKARNAALPTFLYAMPFSKNKVFLEETSLVARPAVAFPDLKERLEARMKWLGIKVKSIEEEEYCLIPMGGVLPTHPQRVLGIGGTAGMVHPATGFMVSRMLGAAPGVADAIIDQLARPGDGGAAAAAAAAGAGAAAGGAPVPPASEAQAEAMSAAVWRAAWPVERLRQRAFFCFGMDVLLRLNLAETRQFFNAFFSLSDFHWQGFLSARLGFAQLIAFGLSLFAKSSNQARSDLLIKGLPGLFGMLAGLLPTLGQYYPPEPASAFGGGAGGGAASGSGGDGGDGGGGAGGGGGGGNGVPSAAAAAAAAAAEPVAAAVGK</sequence>
<feature type="domain" description="Semialdehyde dehydrogenase NAD-binding" evidence="7">
    <location>
        <begin position="34"/>
        <end position="149"/>
    </location>
</feature>
<dbReference type="InterPro" id="IPR000534">
    <property type="entry name" value="Semialdehyde_DH_NAD-bd"/>
</dbReference>
<keyword evidence="3" id="KW-0125">Carotenoid biosynthesis</keyword>
<evidence type="ECO:0000256" key="4">
    <source>
        <dbReference type="ARBA" id="ARBA00023027"/>
    </source>
</evidence>
<evidence type="ECO:0000256" key="3">
    <source>
        <dbReference type="ARBA" id="ARBA00022746"/>
    </source>
</evidence>
<evidence type="ECO:0000313" key="8">
    <source>
        <dbReference type="EMBL" id="GBF92105.1"/>
    </source>
</evidence>
<dbReference type="InterPro" id="IPR010108">
    <property type="entry name" value="Lycopene_cyclase_b/e"/>
</dbReference>
<dbReference type="NCBIfam" id="TIGR01790">
    <property type="entry name" value="carotene-cycl"/>
    <property type="match status" value="1"/>
</dbReference>
<protein>
    <recommendedName>
        <fullName evidence="2">lycopene beta-cyclase</fullName>
        <ecNumber evidence="2">5.5.1.19</ecNumber>
    </recommendedName>
</protein>
<dbReference type="PANTHER" id="PTHR39757">
    <property type="match status" value="1"/>
</dbReference>
<keyword evidence="4" id="KW-0520">NAD</keyword>
<comment type="caution">
    <text evidence="8">The sequence shown here is derived from an EMBL/GenBank/DDBJ whole genome shotgun (WGS) entry which is preliminary data.</text>
</comment>
<dbReference type="SUPFAM" id="SSF51735">
    <property type="entry name" value="NAD(P)-binding Rossmann-fold domains"/>
    <property type="match status" value="1"/>
</dbReference>
<evidence type="ECO:0000256" key="6">
    <source>
        <dbReference type="SAM" id="MobiDB-lite"/>
    </source>
</evidence>
<comment type="pathway">
    <text evidence="5">Carotenoid biosynthesis; beta-zeacarotene biosynthesis.</text>
</comment>
<dbReference type="EMBL" id="BDRX01000029">
    <property type="protein sequence ID" value="GBF92105.1"/>
    <property type="molecule type" value="Genomic_DNA"/>
</dbReference>
<evidence type="ECO:0000256" key="1">
    <source>
        <dbReference type="ARBA" id="ARBA00005089"/>
    </source>
</evidence>
<evidence type="ECO:0000259" key="7">
    <source>
        <dbReference type="SMART" id="SM00859"/>
    </source>
</evidence>
<dbReference type="GO" id="GO:0016117">
    <property type="term" value="P:carotenoid biosynthetic process"/>
    <property type="evidence" value="ECO:0007669"/>
    <property type="project" value="UniProtKB-KW"/>
</dbReference>
<keyword evidence="9" id="KW-1185">Reference proteome</keyword>
<dbReference type="AlphaFoldDB" id="A0A2V0P4U5"/>
<dbReference type="PANTHER" id="PTHR39757:SF5">
    <property type="entry name" value="OS02G0190600 PROTEIN"/>
    <property type="match status" value="1"/>
</dbReference>
<dbReference type="STRING" id="307507.A0A2V0P4U5"/>
<dbReference type="InParanoid" id="A0A2V0P4U5"/>
<proteinExistence type="predicted"/>
<dbReference type="InterPro" id="IPR036291">
    <property type="entry name" value="NAD(P)-bd_dom_sf"/>
</dbReference>
<name>A0A2V0P4U5_9CHLO</name>
<organism evidence="8 9">
    <name type="scientific">Raphidocelis subcapitata</name>
    <dbReference type="NCBI Taxonomy" id="307507"/>
    <lineage>
        <taxon>Eukaryota</taxon>
        <taxon>Viridiplantae</taxon>
        <taxon>Chlorophyta</taxon>
        <taxon>core chlorophytes</taxon>
        <taxon>Chlorophyceae</taxon>
        <taxon>CS clade</taxon>
        <taxon>Sphaeropleales</taxon>
        <taxon>Selenastraceae</taxon>
        <taxon>Raphidocelis</taxon>
    </lineage>
</organism>
<dbReference type="GO" id="GO:0016620">
    <property type="term" value="F:oxidoreductase activity, acting on the aldehyde or oxo group of donors, NAD or NADP as acceptor"/>
    <property type="evidence" value="ECO:0007669"/>
    <property type="project" value="InterPro"/>
</dbReference>
<dbReference type="CDD" id="cd02316">
    <property type="entry name" value="VcASADH2_like_N"/>
    <property type="match status" value="1"/>
</dbReference>
<dbReference type="EC" id="5.5.1.19" evidence="2"/>
<feature type="region of interest" description="Disordered" evidence="6">
    <location>
        <begin position="465"/>
        <end position="485"/>
    </location>
</feature>
<evidence type="ECO:0000256" key="5">
    <source>
        <dbReference type="ARBA" id="ARBA00037906"/>
    </source>
</evidence>
<reference evidence="8 9" key="1">
    <citation type="journal article" date="2018" name="Sci. Rep.">
        <title>Raphidocelis subcapitata (=Pseudokirchneriella subcapitata) provides an insight into genome evolution and environmental adaptations in the Sphaeropleales.</title>
        <authorList>
            <person name="Suzuki S."/>
            <person name="Yamaguchi H."/>
            <person name="Nakajima N."/>
            <person name="Kawachi M."/>
        </authorList>
    </citation>
    <scope>NUCLEOTIDE SEQUENCE [LARGE SCALE GENOMIC DNA]</scope>
    <source>
        <strain evidence="8 9">NIES-35</strain>
    </source>
</reference>
<dbReference type="GO" id="GO:0016705">
    <property type="term" value="F:oxidoreductase activity, acting on paired donors, with incorporation or reduction of molecular oxygen"/>
    <property type="evidence" value="ECO:0007669"/>
    <property type="project" value="InterPro"/>
</dbReference>
<dbReference type="Pfam" id="PF01118">
    <property type="entry name" value="Semialdhyde_dh"/>
    <property type="match status" value="1"/>
</dbReference>
<dbReference type="Pfam" id="PF05834">
    <property type="entry name" value="Lycopene_cycl"/>
    <property type="match status" value="1"/>
</dbReference>
<dbReference type="GO" id="GO:0051287">
    <property type="term" value="F:NAD binding"/>
    <property type="evidence" value="ECO:0007669"/>
    <property type="project" value="InterPro"/>
</dbReference>
<accession>A0A2V0P4U5</accession>
<comment type="pathway">
    <text evidence="1">Carotenoid biosynthesis; beta-carotene biosynthesis.</text>
</comment>
<evidence type="ECO:0000256" key="2">
    <source>
        <dbReference type="ARBA" id="ARBA00012242"/>
    </source>
</evidence>
<gene>
    <name evidence="8" type="ORF">Rsub_04452</name>
</gene>
<dbReference type="Gene3D" id="3.40.50.720">
    <property type="entry name" value="NAD(P)-binding Rossmann-like Domain"/>
    <property type="match status" value="1"/>
</dbReference>
<dbReference type="GO" id="GO:1901607">
    <property type="term" value="P:alpha-amino acid biosynthetic process"/>
    <property type="evidence" value="ECO:0007669"/>
    <property type="project" value="UniProtKB-ARBA"/>
</dbReference>
<dbReference type="SMART" id="SM00859">
    <property type="entry name" value="Semialdhyde_dh"/>
    <property type="match status" value="1"/>
</dbReference>
<dbReference type="OrthoDB" id="1716816at2759"/>
<dbReference type="Gene3D" id="3.30.360.10">
    <property type="entry name" value="Dihydrodipicolinate Reductase, domain 2"/>
    <property type="match status" value="1"/>
</dbReference>